<reference evidence="2 3" key="1">
    <citation type="submission" date="2015-11" db="EMBL/GenBank/DDBJ databases">
        <title>Description and complete genome sequence of a novel strain predominating in hypersaline microbial mats and representing a new family of the Bacteriodetes phylum.</title>
        <authorList>
            <person name="Spring S."/>
            <person name="Bunk B."/>
            <person name="Sproer C."/>
            <person name="Klenk H.-P."/>
        </authorList>
    </citation>
    <scope>NUCLEOTIDE SEQUENCE [LARGE SCALE GENOMIC DNA]</scope>
    <source>
        <strain evidence="2 3">L21-Spi-D4</strain>
    </source>
</reference>
<gene>
    <name evidence="2" type="ORF">L21SP5_03300</name>
</gene>
<dbReference type="Proteomes" id="UP000064893">
    <property type="component" value="Chromosome"/>
</dbReference>
<feature type="region of interest" description="Disordered" evidence="1">
    <location>
        <begin position="181"/>
        <end position="205"/>
    </location>
</feature>
<sequence length="387" mass="44392">MQTKSVIFNTEDFKQLAYTHEPLCLSVYVPAYRAGQEVKEQHAQIILKNIIKQVRSELLKRELSENDADVYLRPLTTLMEDNEFWTDQSDGLAIFITPNSIKKFKVPIHFAPYYYIADHFYLKPLIPMLNNDDIFYILAFNLDEVKLYESTPYTIAEMDTSDVPQKLEDVVGNETEQRHLQQRTGHDNSGNAIFHGHGGGKDDKQTEVKRFLREVDKKISGILNGESYPMILACDQQHYGIYKNISGYSNLSKNHIPLNPKEIVPLDLHHEATIYLQEEFGQTKTQKINSFRQYSATDKTLTEIEDIVPAAVNGQIDTLFIQPGKETFGLFDKENNTIIIDREKQTQNASLYNLAAVNTVLNNGKVYLLPQDKMPLHKTNANALLRY</sequence>
<dbReference type="InterPro" id="IPR040837">
    <property type="entry name" value="Bact_RF_family7"/>
</dbReference>
<dbReference type="RefSeq" id="WP_057954256.1">
    <property type="nucleotide sequence ID" value="NZ_CP013118.1"/>
</dbReference>
<proteinExistence type="predicted"/>
<name>A0A0S2I3L4_9BACT</name>
<accession>A0A0S2I3L4</accession>
<dbReference type="KEGG" id="blq:L21SP5_03300"/>
<organism evidence="2 3">
    <name type="scientific">Salinivirga cyanobacteriivorans</name>
    <dbReference type="NCBI Taxonomy" id="1307839"/>
    <lineage>
        <taxon>Bacteria</taxon>
        <taxon>Pseudomonadati</taxon>
        <taxon>Bacteroidota</taxon>
        <taxon>Bacteroidia</taxon>
        <taxon>Bacteroidales</taxon>
        <taxon>Salinivirgaceae</taxon>
        <taxon>Salinivirga</taxon>
    </lineage>
</organism>
<dbReference type="EMBL" id="CP013118">
    <property type="protein sequence ID" value="ALO16913.1"/>
    <property type="molecule type" value="Genomic_DNA"/>
</dbReference>
<evidence type="ECO:0000256" key="1">
    <source>
        <dbReference type="SAM" id="MobiDB-lite"/>
    </source>
</evidence>
<dbReference type="OrthoDB" id="4393931at2"/>
<dbReference type="AlphaFoldDB" id="A0A0S2I3L4"/>
<evidence type="ECO:0000313" key="2">
    <source>
        <dbReference type="EMBL" id="ALO16913.1"/>
    </source>
</evidence>
<keyword evidence="3" id="KW-1185">Reference proteome</keyword>
<protein>
    <submittedName>
        <fullName evidence="2">Uncharacterized protein</fullName>
    </submittedName>
</protein>
<evidence type="ECO:0000313" key="3">
    <source>
        <dbReference type="Proteomes" id="UP000064893"/>
    </source>
</evidence>
<dbReference type="STRING" id="1307839.L21SP5_03300"/>
<dbReference type="Pfam" id="PF18849">
    <property type="entry name" value="baeRF_family7"/>
    <property type="match status" value="1"/>
</dbReference>